<keyword evidence="2" id="KW-1185">Reference proteome</keyword>
<evidence type="ECO:0000313" key="2">
    <source>
        <dbReference type="Proteomes" id="UP000614460"/>
    </source>
</evidence>
<dbReference type="Proteomes" id="UP000614460">
    <property type="component" value="Unassembled WGS sequence"/>
</dbReference>
<gene>
    <name evidence="1" type="ORF">GCM10011516_28990</name>
</gene>
<organism evidence="1 2">
    <name type="scientific">Sphingobacterium cellulitidis</name>
    <dbReference type="NCBI Taxonomy" id="1768011"/>
    <lineage>
        <taxon>Bacteria</taxon>
        <taxon>Pseudomonadati</taxon>
        <taxon>Bacteroidota</taxon>
        <taxon>Sphingobacteriia</taxon>
        <taxon>Sphingobacteriales</taxon>
        <taxon>Sphingobacteriaceae</taxon>
        <taxon>Sphingobacterium</taxon>
    </lineage>
</organism>
<evidence type="ECO:0000313" key="1">
    <source>
        <dbReference type="EMBL" id="GGE29377.1"/>
    </source>
</evidence>
<accession>A0A8H9KWX0</accession>
<comment type="caution">
    <text evidence="1">The sequence shown here is derived from an EMBL/GenBank/DDBJ whole genome shotgun (WGS) entry which is preliminary data.</text>
</comment>
<dbReference type="AlphaFoldDB" id="A0A8H9KWX0"/>
<reference evidence="1" key="2">
    <citation type="submission" date="2020-09" db="EMBL/GenBank/DDBJ databases">
        <authorList>
            <person name="Sun Q."/>
            <person name="Zhou Y."/>
        </authorList>
    </citation>
    <scope>NUCLEOTIDE SEQUENCE</scope>
    <source>
        <strain evidence="1">CGMCC 1.15966</strain>
    </source>
</reference>
<sequence length="106" mass="12178">MLVSMLFISCSKENDENIIGNWIGVNGDEWLYLNLNSNGEFEFSVCSSREQGNDCLEKGKYSFKNNLLTLNDGFTDVIYSVSFEFENRIQIIKHGGYGDIIDFKRK</sequence>
<protein>
    <submittedName>
        <fullName evidence="1">Uncharacterized protein</fullName>
    </submittedName>
</protein>
<dbReference type="RefSeq" id="WP_182499480.1">
    <property type="nucleotide sequence ID" value="NZ_BMKM01000009.1"/>
</dbReference>
<dbReference type="EMBL" id="BMKM01000009">
    <property type="protein sequence ID" value="GGE29377.1"/>
    <property type="molecule type" value="Genomic_DNA"/>
</dbReference>
<reference evidence="1" key="1">
    <citation type="journal article" date="2014" name="Int. J. Syst. Evol. Microbiol.">
        <title>Complete genome sequence of Corynebacterium casei LMG S-19264T (=DSM 44701T), isolated from a smear-ripened cheese.</title>
        <authorList>
            <consortium name="US DOE Joint Genome Institute (JGI-PGF)"/>
            <person name="Walter F."/>
            <person name="Albersmeier A."/>
            <person name="Kalinowski J."/>
            <person name="Ruckert C."/>
        </authorList>
    </citation>
    <scope>NUCLEOTIDE SEQUENCE</scope>
    <source>
        <strain evidence="1">CGMCC 1.15966</strain>
    </source>
</reference>
<name>A0A8H9KWX0_9SPHI</name>
<proteinExistence type="predicted"/>